<evidence type="ECO:0000313" key="1">
    <source>
        <dbReference type="EMBL" id="MBS6623318.1"/>
    </source>
</evidence>
<proteinExistence type="predicted"/>
<organism evidence="1 2">
    <name type="scientific">Faecalibacterium prausnitzii</name>
    <dbReference type="NCBI Taxonomy" id="853"/>
    <lineage>
        <taxon>Bacteria</taxon>
        <taxon>Bacillati</taxon>
        <taxon>Bacillota</taxon>
        <taxon>Clostridia</taxon>
        <taxon>Eubacteriales</taxon>
        <taxon>Oscillospiraceae</taxon>
        <taxon>Faecalibacterium</taxon>
    </lineage>
</organism>
<dbReference type="AlphaFoldDB" id="A0A9E1GN31"/>
<dbReference type="EMBL" id="JAGZYH010000096">
    <property type="protein sequence ID" value="MBS6623318.1"/>
    <property type="molecule type" value="Genomic_DNA"/>
</dbReference>
<gene>
    <name evidence="1" type="ORF">KH315_14435</name>
</gene>
<reference evidence="1" key="1">
    <citation type="submission" date="2021-02" db="EMBL/GenBank/DDBJ databases">
        <title>Infant gut strain persistence is associated with maternal origin, phylogeny, and functional potential including surface adhesion and iron acquisition.</title>
        <authorList>
            <person name="Lou Y.C."/>
        </authorList>
    </citation>
    <scope>NUCLEOTIDE SEQUENCE</scope>
    <source>
        <strain evidence="1">L2_039_000G1_dasL2_039_000G1_maxbin2.maxbin.077</strain>
    </source>
</reference>
<dbReference type="Proteomes" id="UP000811365">
    <property type="component" value="Unassembled WGS sequence"/>
</dbReference>
<accession>A0A9E1GN31</accession>
<feature type="non-terminal residue" evidence="1">
    <location>
        <position position="97"/>
    </location>
</feature>
<protein>
    <submittedName>
        <fullName evidence="1">Uncharacterized protein</fullName>
    </submittedName>
</protein>
<sequence length="97" mass="10348">MVEGAGNIIGGGWRCCVQADIVSQNATQAVIGVHIIYRRTDPSRWVASDAVSGGAWVNGVSTSTNTVNFGYRSFNGDVDLHTQQVTVTKQESAQTFS</sequence>
<comment type="caution">
    <text evidence="1">The sequence shown here is derived from an EMBL/GenBank/DDBJ whole genome shotgun (WGS) entry which is preliminary data.</text>
</comment>
<evidence type="ECO:0000313" key="2">
    <source>
        <dbReference type="Proteomes" id="UP000811365"/>
    </source>
</evidence>
<name>A0A9E1GN31_9FIRM</name>